<name>A0A382MT21_9ZZZZ</name>
<proteinExistence type="predicted"/>
<dbReference type="AlphaFoldDB" id="A0A382MT21"/>
<accession>A0A382MT21</accession>
<dbReference type="EMBL" id="UINC01095450">
    <property type="protein sequence ID" value="SVC51548.1"/>
    <property type="molecule type" value="Genomic_DNA"/>
</dbReference>
<evidence type="ECO:0000313" key="1">
    <source>
        <dbReference type="EMBL" id="SVC51548.1"/>
    </source>
</evidence>
<protein>
    <submittedName>
        <fullName evidence="1">Uncharacterized protein</fullName>
    </submittedName>
</protein>
<gene>
    <name evidence="1" type="ORF">METZ01_LOCUS304402</name>
</gene>
<reference evidence="1" key="1">
    <citation type="submission" date="2018-05" db="EMBL/GenBank/DDBJ databases">
        <authorList>
            <person name="Lanie J.A."/>
            <person name="Ng W.-L."/>
            <person name="Kazmierczak K.M."/>
            <person name="Andrzejewski T.M."/>
            <person name="Davidsen T.M."/>
            <person name="Wayne K.J."/>
            <person name="Tettelin H."/>
            <person name="Glass J.I."/>
            <person name="Rusch D."/>
            <person name="Podicherti R."/>
            <person name="Tsui H.-C.T."/>
            <person name="Winkler M.E."/>
        </authorList>
    </citation>
    <scope>NUCLEOTIDE SEQUENCE</scope>
</reference>
<feature type="non-terminal residue" evidence="1">
    <location>
        <position position="109"/>
    </location>
</feature>
<feature type="non-terminal residue" evidence="1">
    <location>
        <position position="1"/>
    </location>
</feature>
<sequence>MEIQTDFAFAVGNKLLLGGWAVVGDDISKHQLQFAREFSDLLLFKRPDVCAVMQCSEEHSTGFLIALANTGDNEIEITWGEVTQRINLDDVSFTQQLAELEVLPLAYFN</sequence>
<organism evidence="1">
    <name type="scientific">marine metagenome</name>
    <dbReference type="NCBI Taxonomy" id="408172"/>
    <lineage>
        <taxon>unclassified sequences</taxon>
        <taxon>metagenomes</taxon>
        <taxon>ecological metagenomes</taxon>
    </lineage>
</organism>